<dbReference type="OrthoDB" id="261614at2759"/>
<evidence type="ECO:0000259" key="1">
    <source>
        <dbReference type="PROSITE" id="PS50800"/>
    </source>
</evidence>
<comment type="caution">
    <text evidence="2">The sequence shown here is derived from an EMBL/GenBank/DDBJ whole genome shotgun (WGS) entry which is preliminary data.</text>
</comment>
<dbReference type="Pfam" id="PF09588">
    <property type="entry name" value="YqaJ"/>
    <property type="match status" value="1"/>
</dbReference>
<dbReference type="PANTHER" id="PTHR46609">
    <property type="entry name" value="EXONUCLEASE, PHAGE-TYPE/RECB, C-TERMINAL DOMAIN-CONTAINING PROTEIN"/>
    <property type="match status" value="1"/>
</dbReference>
<feature type="domain" description="SAP" evidence="1">
    <location>
        <begin position="2"/>
        <end position="36"/>
    </location>
</feature>
<proteinExistence type="predicted"/>
<dbReference type="PANTHER" id="PTHR46609:SF8">
    <property type="entry name" value="YQAJ VIRAL RECOMBINASE DOMAIN-CONTAINING PROTEIN"/>
    <property type="match status" value="1"/>
</dbReference>
<dbReference type="Proteomes" id="UP000691718">
    <property type="component" value="Unassembled WGS sequence"/>
</dbReference>
<dbReference type="PROSITE" id="PS50800">
    <property type="entry name" value="SAP"/>
    <property type="match status" value="1"/>
</dbReference>
<accession>A0A8S3WHW0</accession>
<dbReference type="InterPro" id="IPR003034">
    <property type="entry name" value="SAP_dom"/>
</dbReference>
<dbReference type="EMBL" id="CAJQZP010000419">
    <property type="protein sequence ID" value="CAG4960934.1"/>
    <property type="molecule type" value="Genomic_DNA"/>
</dbReference>
<dbReference type="InterPro" id="IPR019080">
    <property type="entry name" value="YqaJ_viral_recombinase"/>
</dbReference>
<dbReference type="CDD" id="cd22343">
    <property type="entry name" value="PDDEXK_lambda_exonuclease-like"/>
    <property type="match status" value="1"/>
</dbReference>
<gene>
    <name evidence="2" type="ORF">PAPOLLO_LOCUS6469</name>
</gene>
<protein>
    <submittedName>
        <fullName evidence="2">(apollo) hypothetical protein</fullName>
    </submittedName>
</protein>
<keyword evidence="3" id="KW-1185">Reference proteome</keyword>
<dbReference type="Pfam" id="PF02037">
    <property type="entry name" value="SAP"/>
    <property type="match status" value="1"/>
</dbReference>
<evidence type="ECO:0000313" key="2">
    <source>
        <dbReference type="EMBL" id="CAG4960934.1"/>
    </source>
</evidence>
<organism evidence="2 3">
    <name type="scientific">Parnassius apollo</name>
    <name type="common">Apollo butterfly</name>
    <name type="synonym">Papilio apollo</name>
    <dbReference type="NCBI Taxonomy" id="110799"/>
    <lineage>
        <taxon>Eukaryota</taxon>
        <taxon>Metazoa</taxon>
        <taxon>Ecdysozoa</taxon>
        <taxon>Arthropoda</taxon>
        <taxon>Hexapoda</taxon>
        <taxon>Insecta</taxon>
        <taxon>Pterygota</taxon>
        <taxon>Neoptera</taxon>
        <taxon>Endopterygota</taxon>
        <taxon>Lepidoptera</taxon>
        <taxon>Glossata</taxon>
        <taxon>Ditrysia</taxon>
        <taxon>Papilionoidea</taxon>
        <taxon>Papilionidae</taxon>
        <taxon>Parnassiinae</taxon>
        <taxon>Parnassini</taxon>
        <taxon>Parnassius</taxon>
        <taxon>Parnassius</taxon>
    </lineage>
</organism>
<sequence length="370" mass="43518">MYSTWKLNQLKEELKKRGASCSGRKADLVERLEAYDRNFNFTDKSYSPEPVQGEVMIIPKNDFYKDINSNTPLPPLNKHQIQEYFGEGIIKKDKYNERIRNLVLNCTGSTMPLRQLYKPANPYAIEWDHGSYSVSLKDKILKSLYLKNVTLEDIENIERDTRMQSQNENWYLHRKNRLTASNFHTICHLSVQNMPSFAKNIMSRRSVSTRATNHGKISEKVALKQYCDKYALDVKECGLFINKEKPYLRASPDGLLGNNTIIEVQCPYSTRYGSINPVNVPYLCLENGELQIKKTHPYYYQIQGQLFCTNREFCNLIIYTYKDLQVVYITKDERFIAEMVKKLDLFYKNYFEEAVLNKYLYKYYAEIIKP</sequence>
<reference evidence="2" key="1">
    <citation type="submission" date="2021-04" db="EMBL/GenBank/DDBJ databases">
        <authorList>
            <person name="Tunstrom K."/>
        </authorList>
    </citation>
    <scope>NUCLEOTIDE SEQUENCE</scope>
</reference>
<dbReference type="SMART" id="SM00513">
    <property type="entry name" value="SAP"/>
    <property type="match status" value="1"/>
</dbReference>
<dbReference type="InterPro" id="IPR051703">
    <property type="entry name" value="NF-kappa-B_Signaling_Reg"/>
</dbReference>
<name>A0A8S3WHW0_PARAO</name>
<evidence type="ECO:0000313" key="3">
    <source>
        <dbReference type="Proteomes" id="UP000691718"/>
    </source>
</evidence>
<dbReference type="AlphaFoldDB" id="A0A8S3WHW0"/>